<feature type="transmembrane region" description="Helical" evidence="1">
    <location>
        <begin position="12"/>
        <end position="39"/>
    </location>
</feature>
<dbReference type="EMBL" id="KQ423703">
    <property type="protein sequence ID" value="KOF72343.1"/>
    <property type="molecule type" value="Genomic_DNA"/>
</dbReference>
<keyword evidence="1" id="KW-0812">Transmembrane</keyword>
<evidence type="ECO:0000313" key="2">
    <source>
        <dbReference type="EMBL" id="KOF72343.1"/>
    </source>
</evidence>
<keyword evidence="1" id="KW-0472">Membrane</keyword>
<sequence length="52" mass="6016">MNNSPHPIYCYFLNSLLMIISYLAKCFCLLLFLVIYLVLSALDHSINYTSLI</sequence>
<organism evidence="2">
    <name type="scientific">Octopus bimaculoides</name>
    <name type="common">California two-spotted octopus</name>
    <dbReference type="NCBI Taxonomy" id="37653"/>
    <lineage>
        <taxon>Eukaryota</taxon>
        <taxon>Metazoa</taxon>
        <taxon>Spiralia</taxon>
        <taxon>Lophotrochozoa</taxon>
        <taxon>Mollusca</taxon>
        <taxon>Cephalopoda</taxon>
        <taxon>Coleoidea</taxon>
        <taxon>Octopodiformes</taxon>
        <taxon>Octopoda</taxon>
        <taxon>Incirrata</taxon>
        <taxon>Octopodidae</taxon>
        <taxon>Octopus</taxon>
    </lineage>
</organism>
<reference evidence="2" key="1">
    <citation type="submission" date="2015-07" db="EMBL/GenBank/DDBJ databases">
        <title>MeaNS - Measles Nucleotide Surveillance Program.</title>
        <authorList>
            <person name="Tran T."/>
            <person name="Druce J."/>
        </authorList>
    </citation>
    <scope>NUCLEOTIDE SEQUENCE</scope>
    <source>
        <strain evidence="2">UCB-OBI-ISO-001</strain>
        <tissue evidence="2">Gonad</tissue>
    </source>
</reference>
<proteinExistence type="predicted"/>
<name>A0A0L8G637_OCTBM</name>
<gene>
    <name evidence="2" type="ORF">OCBIM_22039569mg</name>
</gene>
<accession>A0A0L8G637</accession>
<evidence type="ECO:0000256" key="1">
    <source>
        <dbReference type="SAM" id="Phobius"/>
    </source>
</evidence>
<protein>
    <submittedName>
        <fullName evidence="2">Uncharacterized protein</fullName>
    </submittedName>
</protein>
<keyword evidence="1" id="KW-1133">Transmembrane helix</keyword>
<dbReference type="AlphaFoldDB" id="A0A0L8G637"/>